<organism evidence="1 2">
    <name type="scientific">Endocarpon pusillum</name>
    <dbReference type="NCBI Taxonomy" id="364733"/>
    <lineage>
        <taxon>Eukaryota</taxon>
        <taxon>Fungi</taxon>
        <taxon>Dikarya</taxon>
        <taxon>Ascomycota</taxon>
        <taxon>Pezizomycotina</taxon>
        <taxon>Eurotiomycetes</taxon>
        <taxon>Chaetothyriomycetidae</taxon>
        <taxon>Verrucariales</taxon>
        <taxon>Verrucariaceae</taxon>
        <taxon>Endocarpon</taxon>
    </lineage>
</organism>
<sequence length="116" mass="13332">MADSNEDIDERVEKAVQDILAEREAGEHPVIAQKAREYRVSKYRIQRRLKGVGPRTSRILTNYKLLEVQEEALLQYILTCDEIGQSMRYDFISKVANDMLEKNHIGDGPILTVGRN</sequence>
<dbReference type="AlphaFoldDB" id="A0A8H7AJY6"/>
<name>A0A8H7AJY6_9EURO</name>
<keyword evidence="2" id="KW-1185">Reference proteome</keyword>
<reference evidence="1" key="1">
    <citation type="submission" date="2020-02" db="EMBL/GenBank/DDBJ databases">
        <authorList>
            <person name="Palmer J.M."/>
        </authorList>
    </citation>
    <scope>NUCLEOTIDE SEQUENCE</scope>
    <source>
        <strain evidence="1">EPUS1.4</strain>
        <tissue evidence="1">Thallus</tissue>
    </source>
</reference>
<evidence type="ECO:0000313" key="1">
    <source>
        <dbReference type="EMBL" id="KAF7510480.1"/>
    </source>
</evidence>
<gene>
    <name evidence="1" type="ORF">GJ744_006326</name>
</gene>
<evidence type="ECO:0000313" key="2">
    <source>
        <dbReference type="Proteomes" id="UP000606974"/>
    </source>
</evidence>
<dbReference type="Proteomes" id="UP000606974">
    <property type="component" value="Unassembled WGS sequence"/>
</dbReference>
<evidence type="ECO:0008006" key="3">
    <source>
        <dbReference type="Google" id="ProtNLM"/>
    </source>
</evidence>
<protein>
    <recommendedName>
        <fullName evidence="3">HTH psq-type domain-containing protein</fullName>
    </recommendedName>
</protein>
<dbReference type="EMBL" id="JAACFV010000029">
    <property type="protein sequence ID" value="KAF7510480.1"/>
    <property type="molecule type" value="Genomic_DNA"/>
</dbReference>
<comment type="caution">
    <text evidence="1">The sequence shown here is derived from an EMBL/GenBank/DDBJ whole genome shotgun (WGS) entry which is preliminary data.</text>
</comment>
<accession>A0A8H7AJY6</accession>
<dbReference type="OrthoDB" id="4207519at2759"/>
<proteinExistence type="predicted"/>